<evidence type="ECO:0000256" key="1">
    <source>
        <dbReference type="PROSITE-ProRule" id="PRU00409"/>
    </source>
</evidence>
<dbReference type="STRING" id="1280952.HJA_13075"/>
<dbReference type="Proteomes" id="UP000024816">
    <property type="component" value="Unassembled WGS sequence"/>
</dbReference>
<dbReference type="RefSeq" id="WP_051597678.1">
    <property type="nucleotide sequence ID" value="NZ_ARYJ01000008.1"/>
</dbReference>
<name>A0A059FA92_9PROT</name>
<dbReference type="NCBIfam" id="TIGR02291">
    <property type="entry name" value="rimK_rel_E_lig"/>
    <property type="match status" value="1"/>
</dbReference>
<protein>
    <recommendedName>
        <fullName evidence="2">ATP-grasp domain-containing protein</fullName>
    </recommendedName>
</protein>
<dbReference type="InterPro" id="IPR011761">
    <property type="entry name" value="ATP-grasp"/>
</dbReference>
<feature type="domain" description="ATP-grasp" evidence="2">
    <location>
        <begin position="43"/>
        <end position="294"/>
    </location>
</feature>
<dbReference type="PANTHER" id="PTHR21621">
    <property type="entry name" value="RIBOSOMAL PROTEIN S6 MODIFICATION PROTEIN"/>
    <property type="match status" value="1"/>
</dbReference>
<dbReference type="PROSITE" id="PS50975">
    <property type="entry name" value="ATP_GRASP"/>
    <property type="match status" value="1"/>
</dbReference>
<keyword evidence="4" id="KW-1185">Reference proteome</keyword>
<dbReference type="PANTHER" id="PTHR21621:SF0">
    <property type="entry name" value="BETA-CITRYLGLUTAMATE SYNTHASE B-RELATED"/>
    <property type="match status" value="1"/>
</dbReference>
<sequence length="322" mass="35097">MISTWIALRKAGLLGINERNLRLVNDLNPRRLMRLVNDKTETKRLAIEAGIPTPELYGLIRNPLDMRNLETLLDKPDGCVIKPANGSQGNGIQVILGPMRGGWRRSNGQRALFEDLKFHVNNILSGMYSLSGQPDVAMIEYRVKFDEVFDPISFGGVPDIRIIVLRGIPFVAMVRLPTAESDGKANLHKGGVGVGLDLVTGRTMHGMQNGKTTEIHPDTANPLSNFSVPHWDAMLLMAAKAYEVTGLGYLGADIVLDKGKGPLLLELNARPGLAIQIANRMGIRPLVNAALTADTEGLDAEGRVDLAKKLYRQHAPAHPVNA</sequence>
<dbReference type="GO" id="GO:0009432">
    <property type="term" value="P:SOS response"/>
    <property type="evidence" value="ECO:0007669"/>
    <property type="project" value="TreeGrafter"/>
</dbReference>
<organism evidence="3 4">
    <name type="scientific">Hyphomonas jannaschiana VP2</name>
    <dbReference type="NCBI Taxonomy" id="1280952"/>
    <lineage>
        <taxon>Bacteria</taxon>
        <taxon>Pseudomonadati</taxon>
        <taxon>Pseudomonadota</taxon>
        <taxon>Alphaproteobacteria</taxon>
        <taxon>Hyphomonadales</taxon>
        <taxon>Hyphomonadaceae</taxon>
        <taxon>Hyphomonas</taxon>
    </lineage>
</organism>
<keyword evidence="1" id="KW-0067">ATP-binding</keyword>
<evidence type="ECO:0000259" key="2">
    <source>
        <dbReference type="PROSITE" id="PS50975"/>
    </source>
</evidence>
<dbReference type="InterPro" id="IPR039523">
    <property type="entry name" value="RimK-rel_E_lig_ATP-grasp"/>
</dbReference>
<reference evidence="3 4" key="1">
    <citation type="journal article" date="2014" name="Antonie Van Leeuwenhoek">
        <title>Hyphomonas beringensis sp. nov. and Hyphomonas chukchiensis sp. nov., isolated from surface seawater of the Bering Sea and Chukchi Sea.</title>
        <authorList>
            <person name="Li C."/>
            <person name="Lai Q."/>
            <person name="Li G."/>
            <person name="Dong C."/>
            <person name="Wang J."/>
            <person name="Liao Y."/>
            <person name="Shao Z."/>
        </authorList>
    </citation>
    <scope>NUCLEOTIDE SEQUENCE [LARGE SCALE GENOMIC DNA]</scope>
    <source>
        <strain evidence="3 4">VP2</strain>
    </source>
</reference>
<dbReference type="Gene3D" id="3.30.470.20">
    <property type="entry name" value="ATP-grasp fold, B domain"/>
    <property type="match status" value="1"/>
</dbReference>
<dbReference type="GO" id="GO:0046872">
    <property type="term" value="F:metal ion binding"/>
    <property type="evidence" value="ECO:0007669"/>
    <property type="project" value="InterPro"/>
</dbReference>
<evidence type="ECO:0000313" key="4">
    <source>
        <dbReference type="Proteomes" id="UP000024816"/>
    </source>
</evidence>
<keyword evidence="1" id="KW-0547">Nucleotide-binding</keyword>
<dbReference type="Pfam" id="PF14397">
    <property type="entry name" value="ATPgrasp_ST"/>
    <property type="match status" value="1"/>
</dbReference>
<dbReference type="eggNOG" id="COG0189">
    <property type="taxonomic scope" value="Bacteria"/>
</dbReference>
<dbReference type="SUPFAM" id="SSF56059">
    <property type="entry name" value="Glutathione synthetase ATP-binding domain-like"/>
    <property type="match status" value="1"/>
</dbReference>
<dbReference type="AlphaFoldDB" id="A0A059FA92"/>
<dbReference type="InterPro" id="IPR011758">
    <property type="entry name" value="RimK-rel_E_lig"/>
</dbReference>
<dbReference type="GO" id="GO:0018169">
    <property type="term" value="F:ribosomal S6-glutamic acid ligase activity"/>
    <property type="evidence" value="ECO:0007669"/>
    <property type="project" value="TreeGrafter"/>
</dbReference>
<accession>A0A059FA92</accession>
<dbReference type="GO" id="GO:0005524">
    <property type="term" value="F:ATP binding"/>
    <property type="evidence" value="ECO:0007669"/>
    <property type="project" value="UniProtKB-UniRule"/>
</dbReference>
<dbReference type="OrthoDB" id="336227at2"/>
<gene>
    <name evidence="3" type="ORF">HJA_13075</name>
</gene>
<dbReference type="EMBL" id="ARYJ01000008">
    <property type="protein sequence ID" value="KCZ87473.1"/>
    <property type="molecule type" value="Genomic_DNA"/>
</dbReference>
<proteinExistence type="predicted"/>
<evidence type="ECO:0000313" key="3">
    <source>
        <dbReference type="EMBL" id="KCZ87473.1"/>
    </source>
</evidence>
<dbReference type="GO" id="GO:0005737">
    <property type="term" value="C:cytoplasm"/>
    <property type="evidence" value="ECO:0007669"/>
    <property type="project" value="TreeGrafter"/>
</dbReference>
<comment type="caution">
    <text evidence="3">The sequence shown here is derived from an EMBL/GenBank/DDBJ whole genome shotgun (WGS) entry which is preliminary data.</text>
</comment>
<dbReference type="PATRIC" id="fig|1280952.3.peg.2615"/>